<sequence>MTRQQNLLVNPEDLKFGLDTFGDVTDGDYVKGLKNVVEQAKLADQVGLYTFNVGEHHRDDYGISAPDTVLSHIAGVTENIHLGTAVIVLSSDDPVRIYERFSTIQALSGNRVQLTVGRGSFIESFPLFGYSLSDYEELFEEKLGMLVEIVNNRPVTWQGKHTQSLEEQEIWPPLDKDKMPIYVAVGGSPQSVVRAAKHDLGLRLAIIGGAVSRFAPFADLYRRAQEEFGHEPGKSVGWHSHGLVADTDEEAVEAFYEKHVAHVTRLGNERGWGAMTPERFNHELRSGALFVGSPETVARKITKGIKALGADSFDLKIGTGSQEAILKSIELYGTKVVPMVRDMIADGE</sequence>
<feature type="domain" description="Luciferase-like" evidence="3">
    <location>
        <begin position="22"/>
        <end position="311"/>
    </location>
</feature>
<reference evidence="4 5" key="1">
    <citation type="submission" date="2013-10" db="EMBL/GenBank/DDBJ databases">
        <title>Complete genome sequence of Corynebacterium lactis DSM 45799(T), isolated from raw cow milk.</title>
        <authorList>
            <person name="Ruckert C."/>
            <person name="Albersmeier A."/>
            <person name="Lipski A."/>
            <person name="Kalinowski J."/>
        </authorList>
    </citation>
    <scope>NUCLEOTIDE SEQUENCE [LARGE SCALE GENOMIC DNA]</scope>
    <source>
        <strain evidence="4 5">RW2-5</strain>
    </source>
</reference>
<dbReference type="SUPFAM" id="SSF51679">
    <property type="entry name" value="Bacterial luciferase-like"/>
    <property type="match status" value="1"/>
</dbReference>
<gene>
    <name evidence="4" type="ORF">CLAC_11415</name>
</gene>
<dbReference type="InterPro" id="IPR036661">
    <property type="entry name" value="Luciferase-like_sf"/>
</dbReference>
<evidence type="ECO:0000259" key="3">
    <source>
        <dbReference type="Pfam" id="PF00296"/>
    </source>
</evidence>
<dbReference type="PANTHER" id="PTHR30137">
    <property type="entry name" value="LUCIFERASE-LIKE MONOOXYGENASE"/>
    <property type="match status" value="1"/>
</dbReference>
<keyword evidence="1" id="KW-0560">Oxidoreductase</keyword>
<protein>
    <submittedName>
        <fullName evidence="4">Oxidoreductase</fullName>
    </submittedName>
</protein>
<evidence type="ECO:0000256" key="1">
    <source>
        <dbReference type="ARBA" id="ARBA00023002"/>
    </source>
</evidence>
<dbReference type="InterPro" id="IPR050766">
    <property type="entry name" value="Bact_Lucif_Oxidored"/>
</dbReference>
<keyword evidence="5" id="KW-1185">Reference proteome</keyword>
<dbReference type="OrthoDB" id="9776438at2"/>
<dbReference type="Gene3D" id="3.20.20.30">
    <property type="entry name" value="Luciferase-like domain"/>
    <property type="match status" value="1"/>
</dbReference>
<dbReference type="InterPro" id="IPR011251">
    <property type="entry name" value="Luciferase-like_dom"/>
</dbReference>
<dbReference type="KEGG" id="clw:CLAC_11415"/>
<evidence type="ECO:0000313" key="4">
    <source>
        <dbReference type="EMBL" id="ALA68182.1"/>
    </source>
</evidence>
<evidence type="ECO:0000313" key="5">
    <source>
        <dbReference type="Proteomes" id="UP000058446"/>
    </source>
</evidence>
<dbReference type="AlphaFoldDB" id="A0A0K2H2C2"/>
<dbReference type="STRING" id="1408189.CLAC_11415"/>
<keyword evidence="2" id="KW-0503">Monooxygenase</keyword>
<dbReference type="Pfam" id="PF00296">
    <property type="entry name" value="Bac_luciferase"/>
    <property type="match status" value="1"/>
</dbReference>
<dbReference type="GO" id="GO:0004497">
    <property type="term" value="F:monooxygenase activity"/>
    <property type="evidence" value="ECO:0007669"/>
    <property type="project" value="UniProtKB-KW"/>
</dbReference>
<dbReference type="GO" id="GO:0016705">
    <property type="term" value="F:oxidoreductase activity, acting on paired donors, with incorporation or reduction of molecular oxygen"/>
    <property type="evidence" value="ECO:0007669"/>
    <property type="project" value="InterPro"/>
</dbReference>
<dbReference type="Proteomes" id="UP000058446">
    <property type="component" value="Chromosome"/>
</dbReference>
<accession>A0A0K2H2C2</accession>
<organism evidence="4 5">
    <name type="scientific">Corynebacterium lactis RW2-5</name>
    <dbReference type="NCBI Taxonomy" id="1408189"/>
    <lineage>
        <taxon>Bacteria</taxon>
        <taxon>Bacillati</taxon>
        <taxon>Actinomycetota</taxon>
        <taxon>Actinomycetes</taxon>
        <taxon>Mycobacteriales</taxon>
        <taxon>Corynebacteriaceae</taxon>
        <taxon>Corynebacterium</taxon>
    </lineage>
</organism>
<dbReference type="GO" id="GO:0005829">
    <property type="term" value="C:cytosol"/>
    <property type="evidence" value="ECO:0007669"/>
    <property type="project" value="TreeGrafter"/>
</dbReference>
<proteinExistence type="predicted"/>
<dbReference type="PATRIC" id="fig|1408189.4.peg.2305"/>
<evidence type="ECO:0000256" key="2">
    <source>
        <dbReference type="ARBA" id="ARBA00023033"/>
    </source>
</evidence>
<dbReference type="PANTHER" id="PTHR30137:SF8">
    <property type="entry name" value="BLR5498 PROTEIN"/>
    <property type="match status" value="1"/>
</dbReference>
<name>A0A0K2H2C2_9CORY</name>
<dbReference type="EMBL" id="CP006841">
    <property type="protein sequence ID" value="ALA68182.1"/>
    <property type="molecule type" value="Genomic_DNA"/>
</dbReference>